<gene>
    <name evidence="9" type="ORF">GEV33_004676</name>
</gene>
<dbReference type="PROSITE" id="PS00616">
    <property type="entry name" value="HIS_ACID_PHOSPHAT_1"/>
    <property type="match status" value="1"/>
</dbReference>
<evidence type="ECO:0000313" key="9">
    <source>
        <dbReference type="EMBL" id="KAH0818114.1"/>
    </source>
</evidence>
<dbReference type="Gene3D" id="3.40.50.1240">
    <property type="entry name" value="Phosphoglycerate mutase-like"/>
    <property type="match status" value="2"/>
</dbReference>
<dbReference type="InterPro" id="IPR029033">
    <property type="entry name" value="His_PPase_superfam"/>
</dbReference>
<keyword evidence="10" id="KW-1185">Reference proteome</keyword>
<comment type="catalytic activity">
    <reaction evidence="1">
        <text>a phosphate monoester + H2O = an alcohol + phosphate</text>
        <dbReference type="Rhea" id="RHEA:15017"/>
        <dbReference type="ChEBI" id="CHEBI:15377"/>
        <dbReference type="ChEBI" id="CHEBI:30879"/>
        <dbReference type="ChEBI" id="CHEBI:43474"/>
        <dbReference type="ChEBI" id="CHEBI:67140"/>
        <dbReference type="EC" id="3.1.3.2"/>
    </reaction>
</comment>
<dbReference type="EC" id="3.1.3.2" evidence="3"/>
<evidence type="ECO:0000256" key="2">
    <source>
        <dbReference type="ARBA" id="ARBA00005375"/>
    </source>
</evidence>
<keyword evidence="6" id="KW-1015">Disulfide bond</keyword>
<keyword evidence="7" id="KW-0325">Glycoprotein</keyword>
<keyword evidence="4 8" id="KW-0732">Signal</keyword>
<reference evidence="9" key="1">
    <citation type="journal article" date="2020" name="J Insects Food Feed">
        <title>The yellow mealworm (Tenebrio molitor) genome: a resource for the emerging insects as food and feed industry.</title>
        <authorList>
            <person name="Eriksson T."/>
            <person name="Andere A."/>
            <person name="Kelstrup H."/>
            <person name="Emery V."/>
            <person name="Picard C."/>
        </authorList>
    </citation>
    <scope>NUCLEOTIDE SEQUENCE</scope>
    <source>
        <strain evidence="9">Stoneville</strain>
        <tissue evidence="9">Whole head</tissue>
    </source>
</reference>
<dbReference type="PANTHER" id="PTHR11567">
    <property type="entry name" value="ACID PHOSPHATASE-RELATED"/>
    <property type="match status" value="1"/>
</dbReference>
<protein>
    <recommendedName>
        <fullName evidence="3">acid phosphatase</fullName>
        <ecNumber evidence="3">3.1.3.2</ecNumber>
    </recommendedName>
</protein>
<dbReference type="InterPro" id="IPR033379">
    <property type="entry name" value="Acid_Pase_AS"/>
</dbReference>
<proteinExistence type="inferred from homology"/>
<evidence type="ECO:0000313" key="10">
    <source>
        <dbReference type="Proteomes" id="UP000719412"/>
    </source>
</evidence>
<name>A0A8J6HNX3_TENMO</name>
<feature type="chain" id="PRO_5035267498" description="acid phosphatase" evidence="8">
    <location>
        <begin position="18"/>
        <end position="796"/>
    </location>
</feature>
<dbReference type="Pfam" id="PF00328">
    <property type="entry name" value="His_Phos_2"/>
    <property type="match status" value="2"/>
</dbReference>
<reference evidence="9" key="2">
    <citation type="submission" date="2021-08" db="EMBL/GenBank/DDBJ databases">
        <authorList>
            <person name="Eriksson T."/>
        </authorList>
    </citation>
    <scope>NUCLEOTIDE SEQUENCE</scope>
    <source>
        <strain evidence="9">Stoneville</strain>
        <tissue evidence="9">Whole head</tissue>
    </source>
</reference>
<comment type="similarity">
    <text evidence="2">Belongs to the histidine acid phosphatase family.</text>
</comment>
<sequence length="796" mass="93029">MTKLLLYFVILVSAVLATSEKNNSLELVHVLFRHGDRTPDKRFVYPYDPHVNATYHPVGYGQLTNAGKRKLYFLGKALKKRYEKFLGTFTLDTVDARSTDYRRTKMSLQLVLASLFPPENELIWEKHLKWQPVPFNYWPIEVDHVLGESYENCPRYFKLYYEYIETSERRALYSNYSEVAQYLERHAGINTTVREMAEMYFTLSAELENGLELPDWTRQVYPQVLHELTDLGYHVSTATPEMKRLSSGFLLKKIITDTESKMRNLLPQNRKMFLYSAHEYNIAFLMKLLGIYYPHIPPYGAYILVEIHNVKGVRSVKIFYQDYTTGKPKRMRLPKCRHFCRIGSQYGAELILATFSQQNISIGFFIEMKLVVIIWSVAALSICIDANHETLRLVHVFFRHGSRTPELKDAYPTDPYTFETFAPMGWGALTNKGKQGSYKLGQVLRTRYDSFLGDIYIPETVAAYSTDYERTKMTVLLVLAGLFPPSRSQTWNESIPWMPIPYRYDKDRYDFTLRRPTYYCPTYVKELEEVLSSDVVQREIKAKRHIYEYLEEKTKKPMREMLNVLGVYQTLNAEDVMNLTLPEWTKSVYPDEVHEITAKRCFYENYNSILKRLNGGRMLGKVIDQMVNKANSTLVPLERKIFLYSGHENNVINILAALNLFQPHVPKYTASAIVELHWIAELQSHGVKVLYLRDADSTPEVLKLEGGRDLGIEGIRRGGDNPRNILIRDGCIVRKKCKRSRLRVKGGKRAAKFEERWRKKNMEKKEREKYSYYQRNGYASEEVERLRAEGRWMNGS</sequence>
<dbReference type="EMBL" id="JABDTM020018347">
    <property type="protein sequence ID" value="KAH0818114.1"/>
    <property type="molecule type" value="Genomic_DNA"/>
</dbReference>
<accession>A0A8J6HNX3</accession>
<evidence type="ECO:0000256" key="3">
    <source>
        <dbReference type="ARBA" id="ARBA00012646"/>
    </source>
</evidence>
<dbReference type="SUPFAM" id="SSF53254">
    <property type="entry name" value="Phosphoglycerate mutase-like"/>
    <property type="match status" value="2"/>
</dbReference>
<evidence type="ECO:0000256" key="4">
    <source>
        <dbReference type="ARBA" id="ARBA00022729"/>
    </source>
</evidence>
<organism evidence="9 10">
    <name type="scientific">Tenebrio molitor</name>
    <name type="common">Yellow mealworm beetle</name>
    <dbReference type="NCBI Taxonomy" id="7067"/>
    <lineage>
        <taxon>Eukaryota</taxon>
        <taxon>Metazoa</taxon>
        <taxon>Ecdysozoa</taxon>
        <taxon>Arthropoda</taxon>
        <taxon>Hexapoda</taxon>
        <taxon>Insecta</taxon>
        <taxon>Pterygota</taxon>
        <taxon>Neoptera</taxon>
        <taxon>Endopterygota</taxon>
        <taxon>Coleoptera</taxon>
        <taxon>Polyphaga</taxon>
        <taxon>Cucujiformia</taxon>
        <taxon>Tenebrionidae</taxon>
        <taxon>Tenebrio</taxon>
    </lineage>
</organism>
<feature type="signal peptide" evidence="8">
    <location>
        <begin position="1"/>
        <end position="17"/>
    </location>
</feature>
<keyword evidence="5" id="KW-0378">Hydrolase</keyword>
<dbReference type="PANTHER" id="PTHR11567:SF211">
    <property type="entry name" value="PROSTATIC ACID PHOSPHATASE"/>
    <property type="match status" value="1"/>
</dbReference>
<evidence type="ECO:0000256" key="5">
    <source>
        <dbReference type="ARBA" id="ARBA00022801"/>
    </source>
</evidence>
<dbReference type="CDD" id="cd07061">
    <property type="entry name" value="HP_HAP_like"/>
    <property type="match status" value="2"/>
</dbReference>
<dbReference type="InterPro" id="IPR050645">
    <property type="entry name" value="Histidine_acid_phosphatase"/>
</dbReference>
<evidence type="ECO:0000256" key="7">
    <source>
        <dbReference type="ARBA" id="ARBA00023180"/>
    </source>
</evidence>
<evidence type="ECO:0000256" key="6">
    <source>
        <dbReference type="ARBA" id="ARBA00023157"/>
    </source>
</evidence>
<evidence type="ECO:0000256" key="8">
    <source>
        <dbReference type="SAM" id="SignalP"/>
    </source>
</evidence>
<comment type="caution">
    <text evidence="9">The sequence shown here is derived from an EMBL/GenBank/DDBJ whole genome shotgun (WGS) entry which is preliminary data.</text>
</comment>
<dbReference type="GO" id="GO:0003993">
    <property type="term" value="F:acid phosphatase activity"/>
    <property type="evidence" value="ECO:0007669"/>
    <property type="project" value="UniProtKB-EC"/>
</dbReference>
<evidence type="ECO:0000256" key="1">
    <source>
        <dbReference type="ARBA" id="ARBA00000032"/>
    </source>
</evidence>
<dbReference type="InterPro" id="IPR000560">
    <property type="entry name" value="His_Pase_clade-2"/>
</dbReference>
<dbReference type="AlphaFoldDB" id="A0A8J6HNX3"/>
<dbReference type="Proteomes" id="UP000719412">
    <property type="component" value="Unassembled WGS sequence"/>
</dbReference>